<name>A0A1V8SSQ8_9PEZI</name>
<sequence>MTWRQNMNIDPNLTNTAPPAGRNHMFFTLCYHDSASARVLCICYPPGTSASGALQAELAQRNLYGTPVWHYPTDSHEEVSGLEELDTIPEALRETLLGLHLEDPEPESEDDDQLAVANRTTPEEDDQAKAENGREEILYDSDEPADYVRTPVRTRRTDRGRERDAAEEPGEQNLPNDRLLRRDRVRSGNGRQRELEGAPTHASAYESALRLLNPALFAEPDRQRAQFAVERNEKTNLPHERLSRSGSLIASGYGKTAPAGASTRASAYEGALRLLDPALFAKPRSPQAVSAACKRKTTPVQQRGGGNQRFRFSDSTRGKRDSDEEEADYQEEVREHEGIENDNDPEVAPSAAREVIEIGSSQSDESSEEEAAPA</sequence>
<evidence type="ECO:0000313" key="3">
    <source>
        <dbReference type="Proteomes" id="UP000192596"/>
    </source>
</evidence>
<accession>A0A1V8SSQ8</accession>
<protein>
    <submittedName>
        <fullName evidence="2">Uncharacterized protein</fullName>
    </submittedName>
</protein>
<dbReference type="Proteomes" id="UP000192596">
    <property type="component" value="Unassembled WGS sequence"/>
</dbReference>
<evidence type="ECO:0000313" key="2">
    <source>
        <dbReference type="EMBL" id="OQO02225.1"/>
    </source>
</evidence>
<feature type="region of interest" description="Disordered" evidence="1">
    <location>
        <begin position="283"/>
        <end position="374"/>
    </location>
</feature>
<feature type="compositionally biased region" description="Basic and acidic residues" evidence="1">
    <location>
        <begin position="155"/>
        <end position="166"/>
    </location>
</feature>
<feature type="compositionally biased region" description="Acidic residues" evidence="1">
    <location>
        <begin position="365"/>
        <end position="374"/>
    </location>
</feature>
<gene>
    <name evidence="2" type="ORF">B0A48_11779</name>
</gene>
<feature type="compositionally biased region" description="Basic and acidic residues" evidence="1">
    <location>
        <begin position="311"/>
        <end position="322"/>
    </location>
</feature>
<dbReference type="InParanoid" id="A0A1V8SSQ8"/>
<evidence type="ECO:0000256" key="1">
    <source>
        <dbReference type="SAM" id="MobiDB-lite"/>
    </source>
</evidence>
<comment type="caution">
    <text evidence="2">The sequence shown here is derived from an EMBL/GenBank/DDBJ whole genome shotgun (WGS) entry which is preliminary data.</text>
</comment>
<feature type="region of interest" description="Disordered" evidence="1">
    <location>
        <begin position="102"/>
        <end position="200"/>
    </location>
</feature>
<reference evidence="3" key="1">
    <citation type="submission" date="2017-03" db="EMBL/GenBank/DDBJ databases">
        <title>Genomes of endolithic fungi from Antarctica.</title>
        <authorList>
            <person name="Coleine C."/>
            <person name="Masonjones S."/>
            <person name="Stajich J.E."/>
        </authorList>
    </citation>
    <scope>NUCLEOTIDE SEQUENCE [LARGE SCALE GENOMIC DNA]</scope>
    <source>
        <strain evidence="3">CCFEE 5527</strain>
    </source>
</reference>
<feature type="compositionally biased region" description="Basic and acidic residues" evidence="1">
    <location>
        <begin position="178"/>
        <end position="196"/>
    </location>
</feature>
<feature type="compositionally biased region" description="Acidic residues" evidence="1">
    <location>
        <begin position="104"/>
        <end position="113"/>
    </location>
</feature>
<organism evidence="2 3">
    <name type="scientific">Cryoendolithus antarcticus</name>
    <dbReference type="NCBI Taxonomy" id="1507870"/>
    <lineage>
        <taxon>Eukaryota</taxon>
        <taxon>Fungi</taxon>
        <taxon>Dikarya</taxon>
        <taxon>Ascomycota</taxon>
        <taxon>Pezizomycotina</taxon>
        <taxon>Dothideomycetes</taxon>
        <taxon>Dothideomycetidae</taxon>
        <taxon>Cladosporiales</taxon>
        <taxon>Cladosporiaceae</taxon>
        <taxon>Cryoendolithus</taxon>
    </lineage>
</organism>
<proteinExistence type="predicted"/>
<dbReference type="AlphaFoldDB" id="A0A1V8SSQ8"/>
<keyword evidence="3" id="KW-1185">Reference proteome</keyword>
<dbReference type="EMBL" id="NAJO01000028">
    <property type="protein sequence ID" value="OQO02225.1"/>
    <property type="molecule type" value="Genomic_DNA"/>
</dbReference>
<feature type="compositionally biased region" description="Basic and acidic residues" evidence="1">
    <location>
        <begin position="127"/>
        <end position="137"/>
    </location>
</feature>